<reference evidence="3" key="1">
    <citation type="journal article" date="2019" name="Int. J. Syst. Evol. Microbiol.">
        <title>The Global Catalogue of Microorganisms (GCM) 10K type strain sequencing project: providing services to taxonomists for standard genome sequencing and annotation.</title>
        <authorList>
            <consortium name="The Broad Institute Genomics Platform"/>
            <consortium name="The Broad Institute Genome Sequencing Center for Infectious Disease"/>
            <person name="Wu L."/>
            <person name="Ma J."/>
        </authorList>
    </citation>
    <scope>NUCLEOTIDE SEQUENCE [LARGE SCALE GENOMIC DNA]</scope>
    <source>
        <strain evidence="3">JCM 16949</strain>
    </source>
</reference>
<feature type="signal peptide" evidence="1">
    <location>
        <begin position="1"/>
        <end position="17"/>
    </location>
</feature>
<dbReference type="EMBL" id="BAABAE010000005">
    <property type="protein sequence ID" value="GAA3750646.1"/>
    <property type="molecule type" value="Genomic_DNA"/>
</dbReference>
<proteinExistence type="predicted"/>
<organism evidence="2 3">
    <name type="scientific">Leifsonella bigeumensis</name>
    <dbReference type="NCBI Taxonomy" id="433643"/>
    <lineage>
        <taxon>Bacteria</taxon>
        <taxon>Bacillati</taxon>
        <taxon>Actinomycetota</taxon>
        <taxon>Actinomycetes</taxon>
        <taxon>Micrococcales</taxon>
        <taxon>Microbacteriaceae</taxon>
        <taxon>Leifsonella</taxon>
    </lineage>
</organism>
<feature type="chain" id="PRO_5045589097" description="Lipoprotein" evidence="1">
    <location>
        <begin position="18"/>
        <end position="180"/>
    </location>
</feature>
<sequence>MPTVASALAVAFVLVLAGCTVPEPEPASDCSSMLAAEDAIQQQHLQGRLDTDGLWSWTWDNPPTADDLTRPVAVPAGFDPNRRIWLTSIQLAPGVSGEVSILSPRDARLFVSTWDRWGSLTAYELLLGARRGVRLPGCDGYASYPALTIVDGPECVVFAVQQDGDERMAQIRVPFFGAEC</sequence>
<protein>
    <recommendedName>
        <fullName evidence="4">Lipoprotein</fullName>
    </recommendedName>
</protein>
<dbReference type="Proteomes" id="UP001501004">
    <property type="component" value="Unassembled WGS sequence"/>
</dbReference>
<keyword evidence="3" id="KW-1185">Reference proteome</keyword>
<gene>
    <name evidence="2" type="ORF">GCM10022239_27340</name>
</gene>
<evidence type="ECO:0000313" key="3">
    <source>
        <dbReference type="Proteomes" id="UP001501004"/>
    </source>
</evidence>
<name>A0ABP7FX95_9MICO</name>
<dbReference type="RefSeq" id="WP_344757672.1">
    <property type="nucleotide sequence ID" value="NZ_BAABAE010000005.1"/>
</dbReference>
<evidence type="ECO:0000256" key="1">
    <source>
        <dbReference type="SAM" id="SignalP"/>
    </source>
</evidence>
<comment type="caution">
    <text evidence="2">The sequence shown here is derived from an EMBL/GenBank/DDBJ whole genome shotgun (WGS) entry which is preliminary data.</text>
</comment>
<keyword evidence="1" id="KW-0732">Signal</keyword>
<accession>A0ABP7FX95</accession>
<evidence type="ECO:0000313" key="2">
    <source>
        <dbReference type="EMBL" id="GAA3750646.1"/>
    </source>
</evidence>
<evidence type="ECO:0008006" key="4">
    <source>
        <dbReference type="Google" id="ProtNLM"/>
    </source>
</evidence>